<sequence>MNTTNTSIDGAIEPQPTTLLSNPNAQEGLEELIQKLEPLLAGRRLNRIVDLMSVVADVVDMTDDYMVEKLCKVYEEAIGTAWTVGNIARMAGNDVRQMDEPPTAWELIKTSKDPDVRRGIAFMFMMAKGIGKQMNHPLPDDD</sequence>
<proteinExistence type="predicted"/>
<evidence type="ECO:0008006" key="3">
    <source>
        <dbReference type="Google" id="ProtNLM"/>
    </source>
</evidence>
<comment type="caution">
    <text evidence="1">The sequence shown here is derived from an EMBL/GenBank/DDBJ whole genome shotgun (WGS) entry which is preliminary data.</text>
</comment>
<dbReference type="EMBL" id="MTSM01000004">
    <property type="protein sequence ID" value="OPX56250.1"/>
    <property type="molecule type" value="Genomic_DNA"/>
</dbReference>
<keyword evidence="2" id="KW-1185">Reference proteome</keyword>
<organism evidence="1 2">
    <name type="scientific">Oceanospirillum multiglobuliferum</name>
    <dbReference type="NCBI Taxonomy" id="64969"/>
    <lineage>
        <taxon>Bacteria</taxon>
        <taxon>Pseudomonadati</taxon>
        <taxon>Pseudomonadota</taxon>
        <taxon>Gammaproteobacteria</taxon>
        <taxon>Oceanospirillales</taxon>
        <taxon>Oceanospirillaceae</taxon>
        <taxon>Oceanospirillum</taxon>
    </lineage>
</organism>
<dbReference type="Pfam" id="PF07849">
    <property type="entry name" value="DUF1641"/>
    <property type="match status" value="1"/>
</dbReference>
<protein>
    <recommendedName>
        <fullName evidence="3">DUF1641 domain-containing protein</fullName>
    </recommendedName>
</protein>
<evidence type="ECO:0000313" key="2">
    <source>
        <dbReference type="Proteomes" id="UP000191418"/>
    </source>
</evidence>
<dbReference type="InterPro" id="IPR012440">
    <property type="entry name" value="DUF1641"/>
</dbReference>
<dbReference type="STRING" id="64969.SAMN02745127_00653"/>
<name>A0A1T4M466_9GAMM</name>
<dbReference type="RefSeq" id="WP_078744259.1">
    <property type="nucleotide sequence ID" value="NZ_FUXG01000003.1"/>
</dbReference>
<dbReference type="Proteomes" id="UP000191418">
    <property type="component" value="Unassembled WGS sequence"/>
</dbReference>
<reference evidence="1 2" key="1">
    <citation type="submission" date="2017-01" db="EMBL/GenBank/DDBJ databases">
        <title>Genome Sequencing of a Marine Spirillum, Oceanospirillum multiglobuliferum ATCC 33336, from Japan.</title>
        <authorList>
            <person name="Carney J.G."/>
            <person name="Trachtenberg A.M."/>
            <person name="Rheaume B.A."/>
            <person name="Linnane J.D."/>
            <person name="Pitts N.L."/>
            <person name="Mykles D.L."/>
            <person name="Maclea K.S."/>
        </authorList>
    </citation>
    <scope>NUCLEOTIDE SEQUENCE [LARGE SCALE GENOMIC DNA]</scope>
    <source>
        <strain evidence="1 2">ATCC 33336</strain>
    </source>
</reference>
<dbReference type="AlphaFoldDB" id="A0A1T4M466"/>
<gene>
    <name evidence="1" type="ORF">BTE48_04550</name>
</gene>
<dbReference type="OrthoDB" id="9034370at2"/>
<accession>A0A1T4M466</accession>
<evidence type="ECO:0000313" key="1">
    <source>
        <dbReference type="EMBL" id="OPX56250.1"/>
    </source>
</evidence>